<accession>A0A222VTN2</accession>
<organism evidence="1 2">
    <name type="scientific">Prauserella marina</name>
    <dbReference type="NCBI Taxonomy" id="530584"/>
    <lineage>
        <taxon>Bacteria</taxon>
        <taxon>Bacillati</taxon>
        <taxon>Actinomycetota</taxon>
        <taxon>Actinomycetes</taxon>
        <taxon>Pseudonocardiales</taxon>
        <taxon>Pseudonocardiaceae</taxon>
        <taxon>Prauserella</taxon>
    </lineage>
</organism>
<dbReference type="SUPFAM" id="SSF52540">
    <property type="entry name" value="P-loop containing nucleoside triphosphate hydrolases"/>
    <property type="match status" value="1"/>
</dbReference>
<sequence>MGDGGLVNDFSGVGGQVIQARDIGSVTFAAHVPEPVVPAQAPAPPEGFVDRADERAMLRELAAATDASRDRPVVAVLDGMRGVGKTALLRKAAAELSGGFPDGVPHVVFGLDGQSPSGAAGGLLQALGVPAERIPSDFAGRVAQLRSLTARQALLMLFDDVTEAAQVTALLPSSGAALVLAAANTSLEELYVDGATRMPLTPLRPEHAVALLRWVCPDERLARAPEDCEVLAELCGNLPLALRTVATRLTARPHWTVRRLVEELRTTPDEGATRRSGVLDKVDRVFDTVYAGLPGHLREVYRTLGLMVGGRFSVEVLAAMSDRRVLDVSHDLEELVDQTAMVEARPDGTFGLHRLVRRHALRVSLNEDSEAERADRLSRAVDWWLLGATAADVASTGPQRLRIADPERLLGAGVVDLDKRAARDWLHRERDNIVAAMEAAAAQGWHDRAWRLFEAFFAYLDARRPLALWVRAATLAVRSAELDGDRAAEARCRCLLGKAYQELERYREAEAELERARAIASECDELLLASTYDFTGNLSLRQGQPADALEWFRKALDINIRRGTGRGTAMQTWFVGRAQGALNRVDEALASFADAVRLANAAEAANLEPRILLDAAAVSTGAGRYDEAGRVLAEAHALAVELELTAIQADVAKARATLADKLGDAESAHDYRSQAAEAYASMGNPRAARLLAGFTEHDPA</sequence>
<dbReference type="Gene3D" id="1.25.40.10">
    <property type="entry name" value="Tetratricopeptide repeat domain"/>
    <property type="match status" value="1"/>
</dbReference>
<dbReference type="KEGG" id="pmad:BAY61_21795"/>
<dbReference type="SUPFAM" id="SSF48452">
    <property type="entry name" value="TPR-like"/>
    <property type="match status" value="1"/>
</dbReference>
<protein>
    <submittedName>
        <fullName evidence="1">Tetratricopeptide repeat-containing protein</fullName>
    </submittedName>
</protein>
<dbReference type="GO" id="GO:0043531">
    <property type="term" value="F:ADP binding"/>
    <property type="evidence" value="ECO:0007669"/>
    <property type="project" value="InterPro"/>
</dbReference>
<dbReference type="PANTHER" id="PTHR47691:SF3">
    <property type="entry name" value="HTH-TYPE TRANSCRIPTIONAL REGULATOR RV0890C-RELATED"/>
    <property type="match status" value="1"/>
</dbReference>
<dbReference type="Proteomes" id="UP000199494">
    <property type="component" value="Unassembled WGS sequence"/>
</dbReference>
<name>A0A222VTN2_9PSEU</name>
<dbReference type="OrthoDB" id="3311584at2"/>
<dbReference type="EMBL" id="FMZE01000012">
    <property type="protein sequence ID" value="SDD78461.1"/>
    <property type="molecule type" value="Genomic_DNA"/>
</dbReference>
<proteinExistence type="predicted"/>
<reference evidence="1 2" key="1">
    <citation type="submission" date="2016-10" db="EMBL/GenBank/DDBJ databases">
        <authorList>
            <person name="de Groot N.N."/>
        </authorList>
    </citation>
    <scope>NUCLEOTIDE SEQUENCE [LARGE SCALE GENOMIC DNA]</scope>
    <source>
        <strain evidence="1 2">CGMCC 4.5506</strain>
    </source>
</reference>
<dbReference type="InterPro" id="IPR011990">
    <property type="entry name" value="TPR-like_helical_dom_sf"/>
</dbReference>
<dbReference type="InterPro" id="IPR027417">
    <property type="entry name" value="P-loop_NTPase"/>
</dbReference>
<dbReference type="AlphaFoldDB" id="A0A222VTN2"/>
<keyword evidence="2" id="KW-1185">Reference proteome</keyword>
<dbReference type="InterPro" id="IPR019734">
    <property type="entry name" value="TPR_rpt"/>
</dbReference>
<dbReference type="SMART" id="SM00028">
    <property type="entry name" value="TPR"/>
    <property type="match status" value="2"/>
</dbReference>
<dbReference type="PROSITE" id="PS50005">
    <property type="entry name" value="TPR"/>
    <property type="match status" value="1"/>
</dbReference>
<dbReference type="PRINTS" id="PR00364">
    <property type="entry name" value="DISEASERSIST"/>
</dbReference>
<dbReference type="STRING" id="530584.SAMN05421630_112135"/>
<dbReference type="Pfam" id="PF13181">
    <property type="entry name" value="TPR_8"/>
    <property type="match status" value="1"/>
</dbReference>
<dbReference type="Gene3D" id="3.40.50.300">
    <property type="entry name" value="P-loop containing nucleotide triphosphate hydrolases"/>
    <property type="match status" value="1"/>
</dbReference>
<evidence type="ECO:0000313" key="1">
    <source>
        <dbReference type="EMBL" id="SDD78461.1"/>
    </source>
</evidence>
<evidence type="ECO:0000313" key="2">
    <source>
        <dbReference type="Proteomes" id="UP000199494"/>
    </source>
</evidence>
<gene>
    <name evidence="1" type="ORF">SAMN05421630_112135</name>
</gene>
<dbReference type="PANTHER" id="PTHR47691">
    <property type="entry name" value="REGULATOR-RELATED"/>
    <property type="match status" value="1"/>
</dbReference>